<gene>
    <name evidence="2" type="ORF">D7024_12710</name>
</gene>
<organism evidence="2 3">
    <name type="scientific">Desulfofundulus salinus</name>
    <dbReference type="NCBI Taxonomy" id="2419843"/>
    <lineage>
        <taxon>Bacteria</taxon>
        <taxon>Bacillati</taxon>
        <taxon>Bacillota</taxon>
        <taxon>Clostridia</taxon>
        <taxon>Eubacteriales</taxon>
        <taxon>Peptococcaceae</taxon>
        <taxon>Desulfofundulus</taxon>
    </lineage>
</organism>
<keyword evidence="3" id="KW-1185">Reference proteome</keyword>
<dbReference type="RefSeq" id="WP_121452128.1">
    <property type="nucleotide sequence ID" value="NZ_RBWE01000001.1"/>
</dbReference>
<keyword evidence="1" id="KW-0472">Membrane</keyword>
<feature type="transmembrane region" description="Helical" evidence="1">
    <location>
        <begin position="33"/>
        <end position="54"/>
    </location>
</feature>
<dbReference type="Proteomes" id="UP000271256">
    <property type="component" value="Unassembled WGS sequence"/>
</dbReference>
<reference evidence="2 3" key="1">
    <citation type="submission" date="2018-10" db="EMBL/GenBank/DDBJ databases">
        <authorList>
            <person name="Grouzdev D.S."/>
            <person name="Krutkina M.S."/>
            <person name="Tourova T.P."/>
            <person name="Nazina T.N."/>
        </authorList>
    </citation>
    <scope>NUCLEOTIDE SEQUENCE [LARGE SCALE GENOMIC DNA]</scope>
    <source>
        <strain evidence="2 3">435</strain>
    </source>
</reference>
<protein>
    <submittedName>
        <fullName evidence="2">Uncharacterized protein</fullName>
    </submittedName>
</protein>
<accession>A0A494X3G9</accession>
<evidence type="ECO:0000313" key="2">
    <source>
        <dbReference type="EMBL" id="RKO67725.1"/>
    </source>
</evidence>
<dbReference type="OrthoDB" id="1809439at2"/>
<proteinExistence type="predicted"/>
<dbReference type="AlphaFoldDB" id="A0A494X3G9"/>
<sequence>MFRITRMPLILALLGGAGIVVLAFINRDFVHLPIHLGAWFTGITLGWAVMYLLWLRRKER</sequence>
<dbReference type="EMBL" id="RBWE01000001">
    <property type="protein sequence ID" value="RKO67725.1"/>
    <property type="molecule type" value="Genomic_DNA"/>
</dbReference>
<name>A0A494X3G9_9FIRM</name>
<evidence type="ECO:0000313" key="3">
    <source>
        <dbReference type="Proteomes" id="UP000271256"/>
    </source>
</evidence>
<comment type="caution">
    <text evidence="2">The sequence shown here is derived from an EMBL/GenBank/DDBJ whole genome shotgun (WGS) entry which is preliminary data.</text>
</comment>
<keyword evidence="1" id="KW-1133">Transmembrane helix</keyword>
<keyword evidence="1" id="KW-0812">Transmembrane</keyword>
<evidence type="ECO:0000256" key="1">
    <source>
        <dbReference type="SAM" id="Phobius"/>
    </source>
</evidence>